<name>A0A1M5W513_9VIBR</name>
<proteinExistence type="predicted"/>
<keyword evidence="6" id="KW-1185">Reference proteome</keyword>
<dbReference type="SUPFAM" id="SSF55594">
    <property type="entry name" value="HPr-like"/>
    <property type="match status" value="1"/>
</dbReference>
<evidence type="ECO:0000256" key="2">
    <source>
        <dbReference type="ARBA" id="ARBA00022597"/>
    </source>
</evidence>
<dbReference type="PANTHER" id="PTHR47738">
    <property type="entry name" value="PTS SYSTEM FRUCTOSE-LIKE EIIA COMPONENT-RELATED"/>
    <property type="match status" value="1"/>
</dbReference>
<keyword evidence="1" id="KW-0597">Phosphoprotein</keyword>
<dbReference type="InterPro" id="IPR051541">
    <property type="entry name" value="PTS_SugarTrans_NitroReg"/>
</dbReference>
<dbReference type="Pfam" id="PF00359">
    <property type="entry name" value="PTS_EIIA_2"/>
    <property type="match status" value="1"/>
</dbReference>
<dbReference type="PROSITE" id="PS51350">
    <property type="entry name" value="PTS_HPR_DOM"/>
    <property type="match status" value="1"/>
</dbReference>
<feature type="domain" description="HPr" evidence="4">
    <location>
        <begin position="1"/>
        <end position="94"/>
    </location>
</feature>
<dbReference type="InterPro" id="IPR016910">
    <property type="entry name" value="UCP029195_PTS_EIIA2"/>
</dbReference>
<protein>
    <submittedName>
        <fullName evidence="5">Heat-responsive suppressor HrsA</fullName>
    </submittedName>
</protein>
<dbReference type="InterPro" id="IPR035895">
    <property type="entry name" value="HPr-like_sf"/>
</dbReference>
<reference evidence="5 6" key="1">
    <citation type="submission" date="2016-11" db="EMBL/GenBank/DDBJ databases">
        <authorList>
            <person name="Jaros S."/>
            <person name="Januszkiewicz K."/>
            <person name="Wedrychowicz H."/>
        </authorList>
    </citation>
    <scope>NUCLEOTIDE SEQUENCE [LARGE SCALE GENOMIC DNA]</scope>
    <source>
        <strain evidence="5 6">CECT 7868</strain>
    </source>
</reference>
<dbReference type="InterPro" id="IPR016152">
    <property type="entry name" value="PTrfase/Anion_transptr"/>
</dbReference>
<keyword evidence="2" id="KW-0813">Transport</keyword>
<keyword evidence="2" id="KW-0762">Sugar transport</keyword>
<evidence type="ECO:0000259" key="3">
    <source>
        <dbReference type="PROSITE" id="PS51094"/>
    </source>
</evidence>
<evidence type="ECO:0000259" key="4">
    <source>
        <dbReference type="PROSITE" id="PS51350"/>
    </source>
</evidence>
<evidence type="ECO:0000313" key="5">
    <source>
        <dbReference type="EMBL" id="SHH82557.1"/>
    </source>
</evidence>
<dbReference type="AlphaFoldDB" id="A0A1M5W513"/>
<sequence>MKIQCQITFLIGADGLVLWQLNQLKVLVSYFRSVVTFRNITAGNGCHTEKVLEVMSLGGKPDQLCQLWIDGLDAELACMVLTDFISEHFYIVEATQRHRRQLPELCHPAFQLPFDFDYRYIFDKKGNNTTHKADLMTRLSGMFRFVDRKAIFRALNEREAISSTYIKDGIAFPHIMSALVKRPSLGVMRLNYPVDWQSGRGPVNLVIVLFLPQSPGIGMIRAVTRLSRNLLDDSFCQALLRTFDTRALQAIFYHTLAREPS</sequence>
<dbReference type="InterPro" id="IPR000032">
    <property type="entry name" value="HPr-like"/>
</dbReference>
<dbReference type="RefSeq" id="WP_073602388.1">
    <property type="nucleotide sequence ID" value="NZ_FQXZ01000007.1"/>
</dbReference>
<dbReference type="PROSITE" id="PS51094">
    <property type="entry name" value="PTS_EIIA_TYPE_2"/>
    <property type="match status" value="1"/>
</dbReference>
<dbReference type="PIRSF" id="PIRSF029195">
    <property type="entry name" value="UCP029195_PTS_EIIA2"/>
    <property type="match status" value="1"/>
</dbReference>
<dbReference type="EMBL" id="FQXZ01000007">
    <property type="protein sequence ID" value="SHH82557.1"/>
    <property type="molecule type" value="Genomic_DNA"/>
</dbReference>
<feature type="domain" description="PTS EIIA type-2" evidence="3">
    <location>
        <begin position="113"/>
        <end position="255"/>
    </location>
</feature>
<dbReference type="Gene3D" id="3.40.930.10">
    <property type="entry name" value="Mannitol-specific EII, Chain A"/>
    <property type="match status" value="1"/>
</dbReference>
<evidence type="ECO:0000313" key="6">
    <source>
        <dbReference type="Proteomes" id="UP000184608"/>
    </source>
</evidence>
<organism evidence="5 6">
    <name type="scientific">Vibrio aerogenes CECT 7868</name>
    <dbReference type="NCBI Taxonomy" id="1216006"/>
    <lineage>
        <taxon>Bacteria</taxon>
        <taxon>Pseudomonadati</taxon>
        <taxon>Pseudomonadota</taxon>
        <taxon>Gammaproteobacteria</taxon>
        <taxon>Vibrionales</taxon>
        <taxon>Vibrionaceae</taxon>
        <taxon>Vibrio</taxon>
    </lineage>
</organism>
<accession>A0A1M5W513</accession>
<dbReference type="InterPro" id="IPR002178">
    <property type="entry name" value="PTS_EIIA_type-2_dom"/>
</dbReference>
<dbReference type="SUPFAM" id="SSF55804">
    <property type="entry name" value="Phoshotransferase/anion transport protein"/>
    <property type="match status" value="1"/>
</dbReference>
<dbReference type="PANTHER" id="PTHR47738:SF2">
    <property type="entry name" value="PTS SYSTEM FRUCTOSE-LIKE EIIA COMPONENT"/>
    <property type="match status" value="1"/>
</dbReference>
<evidence type="ECO:0000256" key="1">
    <source>
        <dbReference type="ARBA" id="ARBA00022553"/>
    </source>
</evidence>
<dbReference type="Proteomes" id="UP000184608">
    <property type="component" value="Unassembled WGS sequence"/>
</dbReference>
<dbReference type="OrthoDB" id="6213484at2"/>
<dbReference type="STRING" id="1216006.VA7868_00598"/>
<gene>
    <name evidence="5" type="primary">hrsA_1</name>
    <name evidence="5" type="ORF">VA7868_00598</name>
</gene>